<dbReference type="GO" id="GO:0003700">
    <property type="term" value="F:DNA-binding transcription factor activity"/>
    <property type="evidence" value="ECO:0007669"/>
    <property type="project" value="InterPro"/>
</dbReference>
<evidence type="ECO:0000256" key="7">
    <source>
        <dbReference type="ARBA" id="ARBA00023159"/>
    </source>
</evidence>
<gene>
    <name evidence="11" type="ORF">B1B05_06290</name>
    <name evidence="12" type="ORF">SAMN05443094_102483</name>
</gene>
<reference evidence="11" key="3">
    <citation type="submission" date="2017-03" db="EMBL/GenBank/DDBJ databases">
        <authorList>
            <person name="Dastager S.G."/>
            <person name="Neurgaonkar P.S."/>
            <person name="Dharne M.S."/>
        </authorList>
    </citation>
    <scope>NUCLEOTIDE SEQUENCE</scope>
    <source>
        <strain evidence="11">DSM 25145</strain>
    </source>
</reference>
<evidence type="ECO:0000256" key="9">
    <source>
        <dbReference type="PROSITE-ProRule" id="PRU00169"/>
    </source>
</evidence>
<evidence type="ECO:0000313" key="12">
    <source>
        <dbReference type="EMBL" id="SIQ42729.1"/>
    </source>
</evidence>
<dbReference type="InterPro" id="IPR011006">
    <property type="entry name" value="CheY-like_superfamily"/>
</dbReference>
<keyword evidence="5" id="KW-0805">Transcription regulation</keyword>
<feature type="modified residue" description="4-aspartylphosphate" evidence="9">
    <location>
        <position position="54"/>
    </location>
</feature>
<protein>
    <submittedName>
        <fullName evidence="11 12">Response regulator</fullName>
    </submittedName>
</protein>
<keyword evidence="3 9" id="KW-0597">Phosphoprotein</keyword>
<dbReference type="SMART" id="SM00448">
    <property type="entry name" value="REC"/>
    <property type="match status" value="1"/>
</dbReference>
<dbReference type="SUPFAM" id="SSF52172">
    <property type="entry name" value="CheY-like"/>
    <property type="match status" value="1"/>
</dbReference>
<dbReference type="Proteomes" id="UP000186385">
    <property type="component" value="Unassembled WGS sequence"/>
</dbReference>
<evidence type="ECO:0000256" key="4">
    <source>
        <dbReference type="ARBA" id="ARBA00023012"/>
    </source>
</evidence>
<dbReference type="GO" id="GO:0000156">
    <property type="term" value="F:phosphorelay response regulator activity"/>
    <property type="evidence" value="ECO:0007669"/>
    <property type="project" value="TreeGrafter"/>
</dbReference>
<keyword evidence="14" id="KW-1185">Reference proteome</keyword>
<evidence type="ECO:0000256" key="1">
    <source>
        <dbReference type="ARBA" id="ARBA00004496"/>
    </source>
</evidence>
<keyword evidence="2" id="KW-0963">Cytoplasm</keyword>
<evidence type="ECO:0000313" key="13">
    <source>
        <dbReference type="Proteomes" id="UP000186385"/>
    </source>
</evidence>
<evidence type="ECO:0000313" key="14">
    <source>
        <dbReference type="Proteomes" id="UP000215545"/>
    </source>
</evidence>
<proteinExistence type="predicted"/>
<sequence>MIRLLIAEDDPMVAELNRRYVESVAGFESIGVASKPEDVLRRAAVEKPDLILLDIYMPGMTGLEVLEKLRATGSRADVILISAATDMDSVRKAMQLGAVDYIIKPFQFERFQQALLSYEKRRRFFSESAQFKQSDIDAMLFRSEQSAPLHELPKGLTKETLSIVWTAIQETEQADFSAEDIAFASGVSRVSVRKYLSFLQEAGVLTSDVLYGSVGRPQSRYQIHEAGREHMLKYI</sequence>
<evidence type="ECO:0000256" key="3">
    <source>
        <dbReference type="ARBA" id="ARBA00022553"/>
    </source>
</evidence>
<dbReference type="GO" id="GO:0003677">
    <property type="term" value="F:DNA binding"/>
    <property type="evidence" value="ECO:0007669"/>
    <property type="project" value="UniProtKB-KW"/>
</dbReference>
<dbReference type="InterPro" id="IPR001789">
    <property type="entry name" value="Sig_transdc_resp-reg_receiver"/>
</dbReference>
<dbReference type="RefSeq" id="WP_045850838.1">
    <property type="nucleotide sequence ID" value="NZ_FTLX01000002.1"/>
</dbReference>
<dbReference type="Gene3D" id="3.40.50.2300">
    <property type="match status" value="1"/>
</dbReference>
<dbReference type="SUPFAM" id="SSF46785">
    <property type="entry name" value="Winged helix' DNA-binding domain"/>
    <property type="match status" value="1"/>
</dbReference>
<keyword evidence="8" id="KW-0804">Transcription</keyword>
<evidence type="ECO:0000313" key="11">
    <source>
        <dbReference type="EMBL" id="OXS79378.1"/>
    </source>
</evidence>
<dbReference type="InterPro" id="IPR036390">
    <property type="entry name" value="WH_DNA-bd_sf"/>
</dbReference>
<accession>A0A1N6SNS6</accession>
<evidence type="ECO:0000256" key="6">
    <source>
        <dbReference type="ARBA" id="ARBA00023125"/>
    </source>
</evidence>
<comment type="subcellular location">
    <subcellularLocation>
        <location evidence="1">Cytoplasm</location>
    </subcellularLocation>
</comment>
<dbReference type="EMBL" id="FTLX01000002">
    <property type="protein sequence ID" value="SIQ42729.1"/>
    <property type="molecule type" value="Genomic_DNA"/>
</dbReference>
<dbReference type="PIRSF" id="PIRSF006171">
    <property type="entry name" value="RR_citrat_malat"/>
    <property type="match status" value="1"/>
</dbReference>
<evidence type="ECO:0000256" key="8">
    <source>
        <dbReference type="ARBA" id="ARBA00023163"/>
    </source>
</evidence>
<keyword evidence="4" id="KW-0902">Two-component regulatory system</keyword>
<keyword evidence="7" id="KW-0010">Activator</keyword>
<feature type="domain" description="Response regulatory" evidence="10">
    <location>
        <begin position="3"/>
        <end position="119"/>
    </location>
</feature>
<evidence type="ECO:0000256" key="2">
    <source>
        <dbReference type="ARBA" id="ARBA00022490"/>
    </source>
</evidence>
<dbReference type="EMBL" id="MWSK01000002">
    <property type="protein sequence ID" value="OXS79378.1"/>
    <property type="molecule type" value="Genomic_DNA"/>
</dbReference>
<dbReference type="STRING" id="1017273.SAMN05443094_102483"/>
<dbReference type="Pfam" id="PF00072">
    <property type="entry name" value="Response_reg"/>
    <property type="match status" value="1"/>
</dbReference>
<evidence type="ECO:0000256" key="5">
    <source>
        <dbReference type="ARBA" id="ARBA00023015"/>
    </source>
</evidence>
<reference evidence="14" key="2">
    <citation type="submission" date="2017-03" db="EMBL/GenBank/DDBJ databases">
        <title>Bacillus sp. V-88(T) DSM27956, whole genome shotgun sequencing project.</title>
        <authorList>
            <person name="Dastager S.G."/>
            <person name="Neurgaonkar P.S."/>
            <person name="Dharne M.S."/>
        </authorList>
    </citation>
    <scope>NUCLEOTIDE SEQUENCE [LARGE SCALE GENOMIC DNA]</scope>
    <source>
        <strain evidence="14">DSM 25145</strain>
    </source>
</reference>
<reference evidence="12 13" key="1">
    <citation type="submission" date="2017-01" db="EMBL/GenBank/DDBJ databases">
        <authorList>
            <person name="Mah S.A."/>
            <person name="Swanson W.J."/>
            <person name="Moy G.W."/>
            <person name="Vacquier V.D."/>
        </authorList>
    </citation>
    <scope>NUCLEOTIDE SEQUENCE [LARGE SCALE GENOMIC DNA]</scope>
    <source>
        <strain evidence="12 13">NIO-1016</strain>
    </source>
</reference>
<dbReference type="Proteomes" id="UP000215545">
    <property type="component" value="Unassembled WGS sequence"/>
</dbReference>
<dbReference type="PANTHER" id="PTHR45526:SF1">
    <property type="entry name" value="TRANSCRIPTIONAL REGULATORY PROTEIN DCUR-RELATED"/>
    <property type="match status" value="1"/>
</dbReference>
<dbReference type="PROSITE" id="PS50110">
    <property type="entry name" value="RESPONSE_REGULATORY"/>
    <property type="match status" value="1"/>
</dbReference>
<evidence type="ECO:0000259" key="10">
    <source>
        <dbReference type="PROSITE" id="PS50110"/>
    </source>
</evidence>
<dbReference type="CDD" id="cd19925">
    <property type="entry name" value="REC_citrate_TCS"/>
    <property type="match status" value="1"/>
</dbReference>
<dbReference type="PANTHER" id="PTHR45526">
    <property type="entry name" value="TRANSCRIPTIONAL REGULATORY PROTEIN DPIA"/>
    <property type="match status" value="1"/>
</dbReference>
<dbReference type="GO" id="GO:0005737">
    <property type="term" value="C:cytoplasm"/>
    <property type="evidence" value="ECO:0007669"/>
    <property type="project" value="UniProtKB-SubCell"/>
</dbReference>
<dbReference type="InterPro" id="IPR051271">
    <property type="entry name" value="2C-system_Tx_regulators"/>
</dbReference>
<dbReference type="InterPro" id="IPR024187">
    <property type="entry name" value="Sig_transdc_resp-reg_cit/mal"/>
</dbReference>
<name>A0A1N6SNS6_9BACI</name>
<dbReference type="OrthoDB" id="9759232at2"/>
<keyword evidence="6" id="KW-0238">DNA-binding</keyword>
<organism evidence="12 13">
    <name type="scientific">Domibacillus enclensis</name>
    <dbReference type="NCBI Taxonomy" id="1017273"/>
    <lineage>
        <taxon>Bacteria</taxon>
        <taxon>Bacillati</taxon>
        <taxon>Bacillota</taxon>
        <taxon>Bacilli</taxon>
        <taxon>Bacillales</taxon>
        <taxon>Bacillaceae</taxon>
        <taxon>Domibacillus</taxon>
    </lineage>
</organism>
<dbReference type="AlphaFoldDB" id="A0A1N6SNS6"/>